<feature type="compositionally biased region" description="Basic and acidic residues" evidence="1">
    <location>
        <begin position="38"/>
        <end position="48"/>
    </location>
</feature>
<feature type="region of interest" description="Disordered" evidence="1">
    <location>
        <begin position="21"/>
        <end position="79"/>
    </location>
</feature>
<dbReference type="RefSeq" id="WP_132765404.1">
    <property type="nucleotide sequence ID" value="NZ_CP110416.1"/>
</dbReference>
<evidence type="ECO:0000256" key="1">
    <source>
        <dbReference type="SAM" id="MobiDB-lite"/>
    </source>
</evidence>
<comment type="caution">
    <text evidence="2">The sequence shown here is derived from an EMBL/GenBank/DDBJ whole genome shotgun (WGS) entry which is preliminary data.</text>
</comment>
<dbReference type="Proteomes" id="UP000294772">
    <property type="component" value="Unassembled WGS sequence"/>
</dbReference>
<reference evidence="2 3" key="1">
    <citation type="submission" date="2019-03" db="EMBL/GenBank/DDBJ databases">
        <title>Genomic Encyclopedia of Type Strains, Phase IV (KMG-IV): sequencing the most valuable type-strain genomes for metagenomic binning, comparative biology and taxonomic classification.</title>
        <authorList>
            <person name="Goeker M."/>
        </authorList>
    </citation>
    <scope>NUCLEOTIDE SEQUENCE [LARGE SCALE GENOMIC DNA]</scope>
    <source>
        <strain evidence="2 3">DSM 15264</strain>
    </source>
</reference>
<protein>
    <submittedName>
        <fullName evidence="2">Uncharacterized protein</fullName>
    </submittedName>
</protein>
<name>A0AA46DDR4_9BURK</name>
<dbReference type="EMBL" id="SLXF01000006">
    <property type="protein sequence ID" value="TCP06580.1"/>
    <property type="molecule type" value="Genomic_DNA"/>
</dbReference>
<accession>A0AA46DDR4</accession>
<evidence type="ECO:0000313" key="3">
    <source>
        <dbReference type="Proteomes" id="UP000294772"/>
    </source>
</evidence>
<dbReference type="AlphaFoldDB" id="A0AA46DDR4"/>
<feature type="compositionally biased region" description="Basic residues" evidence="1">
    <location>
        <begin position="70"/>
        <end position="79"/>
    </location>
</feature>
<feature type="compositionally biased region" description="Low complexity" evidence="1">
    <location>
        <begin position="21"/>
        <end position="37"/>
    </location>
</feature>
<gene>
    <name evidence="2" type="ORF">EV676_10663</name>
</gene>
<sequence length="79" mass="8080">MSDNPFSPHYKGRLAADMTSAKGRAKAAASARSTAARDALRQSADPHLRLVGRGSIPGLASSPSDPAKAGRIRKPGALG</sequence>
<proteinExistence type="predicted"/>
<organism evidence="2 3">
    <name type="scientific">Caldimonas thermodepolymerans</name>
    <dbReference type="NCBI Taxonomy" id="215580"/>
    <lineage>
        <taxon>Bacteria</taxon>
        <taxon>Pseudomonadati</taxon>
        <taxon>Pseudomonadota</taxon>
        <taxon>Betaproteobacteria</taxon>
        <taxon>Burkholderiales</taxon>
        <taxon>Sphaerotilaceae</taxon>
        <taxon>Caldimonas</taxon>
    </lineage>
</organism>
<evidence type="ECO:0000313" key="2">
    <source>
        <dbReference type="EMBL" id="TCP06580.1"/>
    </source>
</evidence>